<dbReference type="AlphaFoldDB" id="A0A6A5XXL7"/>
<keyword evidence="1" id="KW-1133">Transmembrane helix</keyword>
<evidence type="ECO:0000256" key="1">
    <source>
        <dbReference type="SAM" id="Phobius"/>
    </source>
</evidence>
<proteinExistence type="predicted"/>
<protein>
    <submittedName>
        <fullName evidence="2">Uncharacterized protein</fullName>
    </submittedName>
</protein>
<keyword evidence="1" id="KW-0812">Transmembrane</keyword>
<dbReference type="GeneID" id="54278808"/>
<evidence type="ECO:0000313" key="2">
    <source>
        <dbReference type="EMBL" id="KAF2018048.1"/>
    </source>
</evidence>
<reference evidence="2" key="1">
    <citation type="journal article" date="2020" name="Stud. Mycol.">
        <title>101 Dothideomycetes genomes: a test case for predicting lifestyles and emergence of pathogens.</title>
        <authorList>
            <person name="Haridas S."/>
            <person name="Albert R."/>
            <person name="Binder M."/>
            <person name="Bloem J."/>
            <person name="Labutti K."/>
            <person name="Salamov A."/>
            <person name="Andreopoulos B."/>
            <person name="Baker S."/>
            <person name="Barry K."/>
            <person name="Bills G."/>
            <person name="Bluhm B."/>
            <person name="Cannon C."/>
            <person name="Castanera R."/>
            <person name="Culley D."/>
            <person name="Daum C."/>
            <person name="Ezra D."/>
            <person name="Gonzalez J."/>
            <person name="Henrissat B."/>
            <person name="Kuo A."/>
            <person name="Liang C."/>
            <person name="Lipzen A."/>
            <person name="Lutzoni F."/>
            <person name="Magnuson J."/>
            <person name="Mondo S."/>
            <person name="Nolan M."/>
            <person name="Ohm R."/>
            <person name="Pangilinan J."/>
            <person name="Park H.-J."/>
            <person name="Ramirez L."/>
            <person name="Alfaro M."/>
            <person name="Sun H."/>
            <person name="Tritt A."/>
            <person name="Yoshinaga Y."/>
            <person name="Zwiers L.-H."/>
            <person name="Turgeon B."/>
            <person name="Goodwin S."/>
            <person name="Spatafora J."/>
            <person name="Crous P."/>
            <person name="Grigoriev I."/>
        </authorList>
    </citation>
    <scope>NUCLEOTIDE SEQUENCE</scope>
    <source>
        <strain evidence="2">CBS 175.79</strain>
    </source>
</reference>
<dbReference type="RefSeq" id="XP_033386387.1">
    <property type="nucleotide sequence ID" value="XM_033521411.1"/>
</dbReference>
<keyword evidence="3" id="KW-1185">Reference proteome</keyword>
<keyword evidence="1" id="KW-0472">Membrane</keyword>
<evidence type="ECO:0000313" key="3">
    <source>
        <dbReference type="Proteomes" id="UP000799778"/>
    </source>
</evidence>
<organism evidence="2 3">
    <name type="scientific">Aaosphaeria arxii CBS 175.79</name>
    <dbReference type="NCBI Taxonomy" id="1450172"/>
    <lineage>
        <taxon>Eukaryota</taxon>
        <taxon>Fungi</taxon>
        <taxon>Dikarya</taxon>
        <taxon>Ascomycota</taxon>
        <taxon>Pezizomycotina</taxon>
        <taxon>Dothideomycetes</taxon>
        <taxon>Pleosporomycetidae</taxon>
        <taxon>Pleosporales</taxon>
        <taxon>Pleosporales incertae sedis</taxon>
        <taxon>Aaosphaeria</taxon>
    </lineage>
</organism>
<dbReference type="Proteomes" id="UP000799778">
    <property type="component" value="Unassembled WGS sequence"/>
</dbReference>
<sequence length="174" mass="19860">MDSKAWPIITLTSLFFFFVFVSATYYFPKQCVTTALPRRVAHPAGYVRRVYPFAMQFTIIQYPVYSFFSYVCPASSFIHYRVVGDGMLRPCRPCSCRWHRVSCAGGGKSGWSVEYTNYLSIGRRGVGKEMGRFDRVGGSITGHWGFSPSSLLVYMYGKSRRGLKRERYVLLSST</sequence>
<gene>
    <name evidence="2" type="ORF">BU24DRAFT_163858</name>
</gene>
<feature type="transmembrane region" description="Helical" evidence="1">
    <location>
        <begin position="6"/>
        <end position="28"/>
    </location>
</feature>
<dbReference type="EMBL" id="ML978068">
    <property type="protein sequence ID" value="KAF2018048.1"/>
    <property type="molecule type" value="Genomic_DNA"/>
</dbReference>
<accession>A0A6A5XXL7</accession>
<name>A0A6A5XXL7_9PLEO</name>